<keyword evidence="3" id="KW-1185">Reference proteome</keyword>
<dbReference type="Gene3D" id="1.10.510.10">
    <property type="entry name" value="Transferase(Phosphotransferase) domain 1"/>
    <property type="match status" value="1"/>
</dbReference>
<dbReference type="GO" id="GO:0004672">
    <property type="term" value="F:protein kinase activity"/>
    <property type="evidence" value="ECO:0007669"/>
    <property type="project" value="InterPro"/>
</dbReference>
<reference evidence="2" key="1">
    <citation type="journal article" date="2020" name="Stud. Mycol.">
        <title>101 Dothideomycetes genomes: a test case for predicting lifestyles and emergence of pathogens.</title>
        <authorList>
            <person name="Haridas S."/>
            <person name="Albert R."/>
            <person name="Binder M."/>
            <person name="Bloem J."/>
            <person name="Labutti K."/>
            <person name="Salamov A."/>
            <person name="Andreopoulos B."/>
            <person name="Baker S."/>
            <person name="Barry K."/>
            <person name="Bills G."/>
            <person name="Bluhm B."/>
            <person name="Cannon C."/>
            <person name="Castanera R."/>
            <person name="Culley D."/>
            <person name="Daum C."/>
            <person name="Ezra D."/>
            <person name="Gonzalez J."/>
            <person name="Henrissat B."/>
            <person name="Kuo A."/>
            <person name="Liang C."/>
            <person name="Lipzen A."/>
            <person name="Lutzoni F."/>
            <person name="Magnuson J."/>
            <person name="Mondo S."/>
            <person name="Nolan M."/>
            <person name="Ohm R."/>
            <person name="Pangilinan J."/>
            <person name="Park H.-J."/>
            <person name="Ramirez L."/>
            <person name="Alfaro M."/>
            <person name="Sun H."/>
            <person name="Tritt A."/>
            <person name="Yoshinaga Y."/>
            <person name="Zwiers L.-H."/>
            <person name="Turgeon B."/>
            <person name="Goodwin S."/>
            <person name="Spatafora J."/>
            <person name="Crous P."/>
            <person name="Grigoriev I."/>
        </authorList>
    </citation>
    <scope>NUCLEOTIDE SEQUENCE</scope>
    <source>
        <strain evidence="2">CBS 123094</strain>
    </source>
</reference>
<organism evidence="2 3">
    <name type="scientific">Amniculicola lignicola CBS 123094</name>
    <dbReference type="NCBI Taxonomy" id="1392246"/>
    <lineage>
        <taxon>Eukaryota</taxon>
        <taxon>Fungi</taxon>
        <taxon>Dikarya</taxon>
        <taxon>Ascomycota</taxon>
        <taxon>Pezizomycotina</taxon>
        <taxon>Dothideomycetes</taxon>
        <taxon>Pleosporomycetidae</taxon>
        <taxon>Pleosporales</taxon>
        <taxon>Amniculicolaceae</taxon>
        <taxon>Amniculicola</taxon>
    </lineage>
</organism>
<evidence type="ECO:0000313" key="3">
    <source>
        <dbReference type="Proteomes" id="UP000799779"/>
    </source>
</evidence>
<dbReference type="GO" id="GO:0005524">
    <property type="term" value="F:ATP binding"/>
    <property type="evidence" value="ECO:0007669"/>
    <property type="project" value="InterPro"/>
</dbReference>
<evidence type="ECO:0000313" key="2">
    <source>
        <dbReference type="EMBL" id="KAF1999268.1"/>
    </source>
</evidence>
<dbReference type="AlphaFoldDB" id="A0A6A5WDS9"/>
<dbReference type="EMBL" id="ML977597">
    <property type="protein sequence ID" value="KAF1999268.1"/>
    <property type="molecule type" value="Genomic_DNA"/>
</dbReference>
<dbReference type="InterPro" id="IPR011009">
    <property type="entry name" value="Kinase-like_dom_sf"/>
</dbReference>
<proteinExistence type="predicted"/>
<dbReference type="PROSITE" id="PS00108">
    <property type="entry name" value="PROTEIN_KINASE_ST"/>
    <property type="match status" value="1"/>
</dbReference>
<dbReference type="OrthoDB" id="4062651at2759"/>
<sequence length="195" mass="21937">MDGYEYVNAAYISGDERQYVYKGIDRLIYFLHDTKVLEQELQNLELLYGNKQIVQLVAAVTSSSLYQTREYGAPSVLRGILLEYHPNALAYMHQMGVTHIDLKPKNVVMSREWKAIIIDVSGIGGTTDEFLLPELFEALDRCLEKWGLRVQSDTWALGKILALMAEAMNNSGKDKLALPNIAPLSNHSHSYSTIG</sequence>
<dbReference type="InterPro" id="IPR000719">
    <property type="entry name" value="Prot_kinase_dom"/>
</dbReference>
<dbReference type="SUPFAM" id="SSF56112">
    <property type="entry name" value="Protein kinase-like (PK-like)"/>
    <property type="match status" value="1"/>
</dbReference>
<evidence type="ECO:0000259" key="1">
    <source>
        <dbReference type="PROSITE" id="PS50011"/>
    </source>
</evidence>
<dbReference type="Proteomes" id="UP000799779">
    <property type="component" value="Unassembled WGS sequence"/>
</dbReference>
<name>A0A6A5WDS9_9PLEO</name>
<protein>
    <recommendedName>
        <fullName evidence="1">Protein kinase domain-containing protein</fullName>
    </recommendedName>
</protein>
<gene>
    <name evidence="2" type="ORF">P154DRAFT_546429</name>
</gene>
<dbReference type="InterPro" id="IPR008271">
    <property type="entry name" value="Ser/Thr_kinase_AS"/>
</dbReference>
<accession>A0A6A5WDS9</accession>
<feature type="domain" description="Protein kinase" evidence="1">
    <location>
        <begin position="1"/>
        <end position="195"/>
    </location>
</feature>
<dbReference type="PROSITE" id="PS50011">
    <property type="entry name" value="PROTEIN_KINASE_DOM"/>
    <property type="match status" value="1"/>
</dbReference>